<proteinExistence type="predicted"/>
<dbReference type="InterPro" id="IPR023842">
    <property type="entry name" value="Bacillithiol_biosynth_BshB1"/>
</dbReference>
<evidence type="ECO:0000313" key="2">
    <source>
        <dbReference type="Proteomes" id="UP000199021"/>
    </source>
</evidence>
<dbReference type="Gene3D" id="3.40.50.10320">
    <property type="entry name" value="LmbE-like"/>
    <property type="match status" value="1"/>
</dbReference>
<dbReference type="PANTHER" id="PTHR12993">
    <property type="entry name" value="N-ACETYLGLUCOSAMINYL-PHOSPHATIDYLINOSITOL DE-N-ACETYLASE-RELATED"/>
    <property type="match status" value="1"/>
</dbReference>
<dbReference type="EMBL" id="FOFB01000001">
    <property type="protein sequence ID" value="SEP67870.1"/>
    <property type="molecule type" value="Genomic_DNA"/>
</dbReference>
<dbReference type="AlphaFoldDB" id="A0A1H8ZTQ6"/>
<dbReference type="RefSeq" id="WP_090165148.1">
    <property type="nucleotide sequence ID" value="NZ_FOFB01000001.1"/>
</dbReference>
<organism evidence="1 2">
    <name type="scientific">Neolewinella agarilytica</name>
    <dbReference type="NCBI Taxonomy" id="478744"/>
    <lineage>
        <taxon>Bacteria</taxon>
        <taxon>Pseudomonadati</taxon>
        <taxon>Bacteroidota</taxon>
        <taxon>Saprospiria</taxon>
        <taxon>Saprospirales</taxon>
        <taxon>Lewinellaceae</taxon>
        <taxon>Neolewinella</taxon>
    </lineage>
</organism>
<dbReference type="GO" id="GO:0016811">
    <property type="term" value="F:hydrolase activity, acting on carbon-nitrogen (but not peptide) bonds, in linear amides"/>
    <property type="evidence" value="ECO:0007669"/>
    <property type="project" value="TreeGrafter"/>
</dbReference>
<sequence length="243" mass="27048">MKVDILAIGVHPDDVELSSSGTLLRHIDLGYTVGLLDLTRGELGTRGSAEIRTVEAAASAKKMGAKFRINLDMPDGFMQYEEANLRKIIGVIRSCQPGIVLANALGDRHPDHGRAAKLVSDACFYSGLMKIETLGEDGKPQERWRPKALYHYIQDQNRKPDFVVDISPYLTKKMELIRCFASQFDDHKEGKYSKEAKTPISGADFMAFIQAKGRSLGREAGFEFAEGFEVSRYPGVEDLFDLK</sequence>
<dbReference type="InterPro" id="IPR003737">
    <property type="entry name" value="GlcNAc_PI_deacetylase-related"/>
</dbReference>
<dbReference type="GO" id="GO:0019213">
    <property type="term" value="F:deacetylase activity"/>
    <property type="evidence" value="ECO:0007669"/>
    <property type="project" value="InterPro"/>
</dbReference>
<dbReference type="Proteomes" id="UP000199021">
    <property type="component" value="Unassembled WGS sequence"/>
</dbReference>
<dbReference type="InParanoid" id="A0A1H8ZTQ6"/>
<dbReference type="SUPFAM" id="SSF102588">
    <property type="entry name" value="LmbE-like"/>
    <property type="match status" value="1"/>
</dbReference>
<dbReference type="STRING" id="478744.SAMN05444359_101446"/>
<dbReference type="PANTHER" id="PTHR12993:SF30">
    <property type="entry name" value="N-ACETYL-ALPHA-D-GLUCOSAMINYL L-MALATE DEACETYLASE 1"/>
    <property type="match status" value="1"/>
</dbReference>
<dbReference type="NCBIfam" id="TIGR04001">
    <property type="entry name" value="thiol_BshB1"/>
    <property type="match status" value="1"/>
</dbReference>
<dbReference type="Pfam" id="PF02585">
    <property type="entry name" value="PIG-L"/>
    <property type="match status" value="1"/>
</dbReference>
<dbReference type="OrthoDB" id="9778719at2"/>
<accession>A0A1H8ZTQ6</accession>
<reference evidence="2" key="1">
    <citation type="submission" date="2016-10" db="EMBL/GenBank/DDBJ databases">
        <authorList>
            <person name="Varghese N."/>
            <person name="Submissions S."/>
        </authorList>
    </citation>
    <scope>NUCLEOTIDE SEQUENCE [LARGE SCALE GENOMIC DNA]</scope>
    <source>
        <strain evidence="2">DSM 24740</strain>
    </source>
</reference>
<name>A0A1H8ZTQ6_9BACT</name>
<dbReference type="GO" id="GO:0071793">
    <property type="term" value="P:bacillithiol biosynthetic process"/>
    <property type="evidence" value="ECO:0007669"/>
    <property type="project" value="InterPro"/>
</dbReference>
<gene>
    <name evidence="1" type="ORF">SAMN05444359_101446</name>
</gene>
<protein>
    <submittedName>
        <fullName evidence="1">Bacillithiol biosynthesis deacetylase BshB1</fullName>
    </submittedName>
</protein>
<evidence type="ECO:0000313" key="1">
    <source>
        <dbReference type="EMBL" id="SEP67870.1"/>
    </source>
</evidence>
<dbReference type="InterPro" id="IPR024078">
    <property type="entry name" value="LmbE-like_dom_sf"/>
</dbReference>
<dbReference type="FunCoup" id="A0A1H8ZTQ6">
    <property type="interactions" value="45"/>
</dbReference>
<keyword evidence="2" id="KW-1185">Reference proteome</keyword>